<dbReference type="EMBL" id="JANAKD010000502">
    <property type="protein sequence ID" value="KAJ3493297.1"/>
    <property type="molecule type" value="Genomic_DNA"/>
</dbReference>
<sequence length="245" mass="28491">MRPGFDRIVFHNDATVRKNGDLTRLIHEVEAMEYVKSHTSVPMPMILQTSLGERVGTEGFFIMQRLPGIPLDVAWPMMTDESKFNTVEQLRFYIQQLHALTPPAVDSPKVGSVSGGPPFDHRLSNRNDIVPFASVSQFHDFLVVPIEESQWPEWAPRYRRRLSDRHRSHFAHGDLGWDNILVDDSNGDVIGILDWEMAGVWPEWWEFRQALSGPRCNRPWWRDILGQIMKEYPKETNADMHIERF</sequence>
<protein>
    <submittedName>
        <fullName evidence="1">Uncharacterized protein</fullName>
    </submittedName>
</protein>
<comment type="caution">
    <text evidence="1">The sequence shown here is derived from an EMBL/GenBank/DDBJ whole genome shotgun (WGS) entry which is preliminary data.</text>
</comment>
<proteinExistence type="predicted"/>
<dbReference type="Proteomes" id="UP001148737">
    <property type="component" value="Unassembled WGS sequence"/>
</dbReference>
<accession>A0ACC1QUS8</accession>
<evidence type="ECO:0000313" key="2">
    <source>
        <dbReference type="Proteomes" id="UP001148737"/>
    </source>
</evidence>
<reference evidence="1" key="1">
    <citation type="submission" date="2022-07" db="EMBL/GenBank/DDBJ databases">
        <title>Genome Sequence of Lecanicillium saksenae.</title>
        <authorList>
            <person name="Buettner E."/>
        </authorList>
    </citation>
    <scope>NUCLEOTIDE SEQUENCE</scope>
    <source>
        <strain evidence="1">VT-O1</strain>
    </source>
</reference>
<keyword evidence="2" id="KW-1185">Reference proteome</keyword>
<evidence type="ECO:0000313" key="1">
    <source>
        <dbReference type="EMBL" id="KAJ3493297.1"/>
    </source>
</evidence>
<gene>
    <name evidence="1" type="ORF">NLG97_g4821</name>
</gene>
<organism evidence="1 2">
    <name type="scientific">Lecanicillium saksenae</name>
    <dbReference type="NCBI Taxonomy" id="468837"/>
    <lineage>
        <taxon>Eukaryota</taxon>
        <taxon>Fungi</taxon>
        <taxon>Dikarya</taxon>
        <taxon>Ascomycota</taxon>
        <taxon>Pezizomycotina</taxon>
        <taxon>Sordariomycetes</taxon>
        <taxon>Hypocreomycetidae</taxon>
        <taxon>Hypocreales</taxon>
        <taxon>Cordycipitaceae</taxon>
        <taxon>Lecanicillium</taxon>
    </lineage>
</organism>
<name>A0ACC1QUS8_9HYPO</name>